<protein>
    <submittedName>
        <fullName evidence="3">Acyltransferase</fullName>
    </submittedName>
</protein>
<feature type="transmembrane region" description="Helical" evidence="1">
    <location>
        <begin position="204"/>
        <end position="222"/>
    </location>
</feature>
<evidence type="ECO:0000313" key="3">
    <source>
        <dbReference type="EMBL" id="RGM38502.1"/>
    </source>
</evidence>
<feature type="transmembrane region" description="Helical" evidence="1">
    <location>
        <begin position="7"/>
        <end position="25"/>
    </location>
</feature>
<dbReference type="GO" id="GO:0016020">
    <property type="term" value="C:membrane"/>
    <property type="evidence" value="ECO:0007669"/>
    <property type="project" value="TreeGrafter"/>
</dbReference>
<dbReference type="InterPro" id="IPR002656">
    <property type="entry name" value="Acyl_transf_3_dom"/>
</dbReference>
<feature type="transmembrane region" description="Helical" evidence="1">
    <location>
        <begin position="125"/>
        <end position="144"/>
    </location>
</feature>
<feature type="domain" description="Acyltransferase 3" evidence="2">
    <location>
        <begin position="13"/>
        <end position="317"/>
    </location>
</feature>
<dbReference type="RefSeq" id="WP_117748096.1">
    <property type="nucleotide sequence ID" value="NZ_QSTF01000028.1"/>
</dbReference>
<evidence type="ECO:0000313" key="4">
    <source>
        <dbReference type="Proteomes" id="UP000260780"/>
    </source>
</evidence>
<accession>A0A3E4W8I1</accession>
<feature type="transmembrane region" description="Helical" evidence="1">
    <location>
        <begin position="83"/>
        <end position="100"/>
    </location>
</feature>
<dbReference type="AlphaFoldDB" id="A0A3E4W8I1"/>
<feature type="transmembrane region" description="Helical" evidence="1">
    <location>
        <begin position="45"/>
        <end position="63"/>
    </location>
</feature>
<dbReference type="GO" id="GO:0016747">
    <property type="term" value="F:acyltransferase activity, transferring groups other than amino-acyl groups"/>
    <property type="evidence" value="ECO:0007669"/>
    <property type="project" value="InterPro"/>
</dbReference>
<evidence type="ECO:0000259" key="2">
    <source>
        <dbReference type="Pfam" id="PF01757"/>
    </source>
</evidence>
<evidence type="ECO:0000256" key="1">
    <source>
        <dbReference type="SAM" id="Phobius"/>
    </source>
</evidence>
<keyword evidence="3" id="KW-0012">Acyltransferase</keyword>
<keyword evidence="1" id="KW-0812">Transmembrane</keyword>
<dbReference type="Pfam" id="PF01757">
    <property type="entry name" value="Acyl_transf_3"/>
    <property type="match status" value="1"/>
</dbReference>
<gene>
    <name evidence="3" type="ORF">DXC17_10720</name>
</gene>
<keyword evidence="3" id="KW-0808">Transferase</keyword>
<keyword evidence="1" id="KW-0472">Membrane</keyword>
<proteinExistence type="predicted"/>
<dbReference type="EMBL" id="QSTF01000028">
    <property type="protein sequence ID" value="RGM38502.1"/>
    <property type="molecule type" value="Genomic_DNA"/>
</dbReference>
<reference evidence="3 4" key="1">
    <citation type="submission" date="2018-08" db="EMBL/GenBank/DDBJ databases">
        <title>A genome reference for cultivated species of the human gut microbiota.</title>
        <authorList>
            <person name="Zou Y."/>
            <person name="Xue W."/>
            <person name="Luo G."/>
        </authorList>
    </citation>
    <scope>NUCLEOTIDE SEQUENCE [LARGE SCALE GENOMIC DNA]</scope>
    <source>
        <strain evidence="3 4">OM08-14</strain>
    </source>
</reference>
<dbReference type="PANTHER" id="PTHR23028">
    <property type="entry name" value="ACETYLTRANSFERASE"/>
    <property type="match status" value="1"/>
</dbReference>
<sequence>MDLISKYRSELMGIAIIWVILYHLILTQNSPYSFGFLDSILGNGYGGVDIFLYLSGFGLVRSWNKCLQQNHSHAINLFYKRRILRLAPTYIFICILYSIYQNNWNTLFYSISTIGHWINHNRYDWYVPTILLLYLSFPILYKLIQKYKFRFLIISFIIILLVTISFNYLSITNDLRMLSISRIPIFILGIYHGICPISYFNRSYYFRNTILMFIGLVLLFSLKHSPLRILFCGGLFQLTFLFITPGLCHIISWTLNTIKLPILNSILSLLGILSYELYLIHLKLIENIVKLPFFGEINHWVYFTILIILIITISYMTNKLMHIILNIISKIKFSI</sequence>
<feature type="transmembrane region" description="Helical" evidence="1">
    <location>
        <begin position="177"/>
        <end position="197"/>
    </location>
</feature>
<comment type="caution">
    <text evidence="3">The sequence shown here is derived from an EMBL/GenBank/DDBJ whole genome shotgun (WGS) entry which is preliminary data.</text>
</comment>
<feature type="transmembrane region" description="Helical" evidence="1">
    <location>
        <begin position="300"/>
        <end position="317"/>
    </location>
</feature>
<dbReference type="Proteomes" id="UP000260780">
    <property type="component" value="Unassembled WGS sequence"/>
</dbReference>
<name>A0A3E4W8I1_9BACT</name>
<organism evidence="3 4">
    <name type="scientific">Phocaeicola plebeius</name>
    <dbReference type="NCBI Taxonomy" id="310297"/>
    <lineage>
        <taxon>Bacteria</taxon>
        <taxon>Pseudomonadati</taxon>
        <taxon>Bacteroidota</taxon>
        <taxon>Bacteroidia</taxon>
        <taxon>Bacteroidales</taxon>
        <taxon>Bacteroidaceae</taxon>
        <taxon>Phocaeicola</taxon>
    </lineage>
</organism>
<feature type="transmembrane region" description="Helical" evidence="1">
    <location>
        <begin position="228"/>
        <end position="248"/>
    </location>
</feature>
<dbReference type="InterPro" id="IPR050879">
    <property type="entry name" value="Acyltransferase_3"/>
</dbReference>
<dbReference type="PANTHER" id="PTHR23028:SF53">
    <property type="entry name" value="ACYL_TRANSF_3 DOMAIN-CONTAINING PROTEIN"/>
    <property type="match status" value="1"/>
</dbReference>
<keyword evidence="1" id="KW-1133">Transmembrane helix</keyword>
<feature type="transmembrane region" description="Helical" evidence="1">
    <location>
        <begin position="260"/>
        <end position="280"/>
    </location>
</feature>
<feature type="transmembrane region" description="Helical" evidence="1">
    <location>
        <begin position="151"/>
        <end position="171"/>
    </location>
</feature>
<dbReference type="GO" id="GO:0000271">
    <property type="term" value="P:polysaccharide biosynthetic process"/>
    <property type="evidence" value="ECO:0007669"/>
    <property type="project" value="TreeGrafter"/>
</dbReference>